<reference evidence="5 6" key="1">
    <citation type="submission" date="2016-10" db="EMBL/GenBank/DDBJ databases">
        <authorList>
            <person name="de Groot N.N."/>
        </authorList>
    </citation>
    <scope>NUCLEOTIDE SEQUENCE [LARGE SCALE GENOMIC DNA]</scope>
    <source>
        <strain evidence="5 6">Nl13</strain>
    </source>
</reference>
<evidence type="ECO:0000259" key="4">
    <source>
        <dbReference type="Pfam" id="PF00535"/>
    </source>
</evidence>
<dbReference type="Proteomes" id="UP000236751">
    <property type="component" value="Unassembled WGS sequence"/>
</dbReference>
<feature type="domain" description="Glycosyltransferase 2-like" evidence="4">
    <location>
        <begin position="7"/>
        <end position="117"/>
    </location>
</feature>
<dbReference type="EMBL" id="FNVK01000042">
    <property type="protein sequence ID" value="SEG17723.1"/>
    <property type="molecule type" value="Genomic_DNA"/>
</dbReference>
<gene>
    <name evidence="5" type="ORF">SAMN05216403_1425</name>
</gene>
<dbReference type="InterPro" id="IPR001173">
    <property type="entry name" value="Glyco_trans_2-like"/>
</dbReference>
<protein>
    <submittedName>
        <fullName evidence="5">Glycosyl transferase family 2</fullName>
    </submittedName>
</protein>
<dbReference type="Gene3D" id="3.90.550.10">
    <property type="entry name" value="Spore Coat Polysaccharide Biosynthesis Protein SpsA, Chain A"/>
    <property type="match status" value="1"/>
</dbReference>
<name>A0A1H5Y1A6_NITMU</name>
<proteinExistence type="inferred from homology"/>
<evidence type="ECO:0000256" key="2">
    <source>
        <dbReference type="ARBA" id="ARBA00022676"/>
    </source>
</evidence>
<evidence type="ECO:0000313" key="5">
    <source>
        <dbReference type="EMBL" id="SEG17723.1"/>
    </source>
</evidence>
<accession>A0A1H5Y1A6</accession>
<organism evidence="5 6">
    <name type="scientific">Nitrosospira multiformis (strain ATCC 25196 / NCIMB 11849 / C 71)</name>
    <dbReference type="NCBI Taxonomy" id="323848"/>
    <lineage>
        <taxon>Bacteria</taxon>
        <taxon>Pseudomonadati</taxon>
        <taxon>Pseudomonadota</taxon>
        <taxon>Betaproteobacteria</taxon>
        <taxon>Nitrosomonadales</taxon>
        <taxon>Nitrosomonadaceae</taxon>
        <taxon>Nitrosospira</taxon>
    </lineage>
</organism>
<dbReference type="AlphaFoldDB" id="A0A1H5Y1A6"/>
<keyword evidence="3 5" id="KW-0808">Transferase</keyword>
<dbReference type="PANTHER" id="PTHR43179:SF12">
    <property type="entry name" value="GALACTOFURANOSYLTRANSFERASE GLFT2"/>
    <property type="match status" value="1"/>
</dbReference>
<evidence type="ECO:0000256" key="1">
    <source>
        <dbReference type="ARBA" id="ARBA00006739"/>
    </source>
</evidence>
<keyword evidence="2" id="KW-0328">Glycosyltransferase</keyword>
<evidence type="ECO:0000256" key="3">
    <source>
        <dbReference type="ARBA" id="ARBA00022679"/>
    </source>
</evidence>
<comment type="similarity">
    <text evidence="1">Belongs to the glycosyltransferase 2 family.</text>
</comment>
<sequence length="148" mass="15753">MAVAAVTVIVVNWNSGNLLNECLSRLNRQTLLPARILVMDNGSTDGSALCAQTAPGVTLRMLGRNLGFAAANNQALDECDTDLVALLNPDAFPEPDWLLRLVAAAAAHPDIAAFGSRQMMHGFASTLDGIGDVYHISGRVWRKGHGLM</sequence>
<dbReference type="Pfam" id="PF00535">
    <property type="entry name" value="Glycos_transf_2"/>
    <property type="match status" value="1"/>
</dbReference>
<dbReference type="SUPFAM" id="SSF53448">
    <property type="entry name" value="Nucleotide-diphospho-sugar transferases"/>
    <property type="match status" value="1"/>
</dbReference>
<dbReference type="PANTHER" id="PTHR43179">
    <property type="entry name" value="RHAMNOSYLTRANSFERASE WBBL"/>
    <property type="match status" value="1"/>
</dbReference>
<dbReference type="GO" id="GO:0016757">
    <property type="term" value="F:glycosyltransferase activity"/>
    <property type="evidence" value="ECO:0007669"/>
    <property type="project" value="UniProtKB-KW"/>
</dbReference>
<dbReference type="InterPro" id="IPR029044">
    <property type="entry name" value="Nucleotide-diphossugar_trans"/>
</dbReference>
<evidence type="ECO:0000313" key="6">
    <source>
        <dbReference type="Proteomes" id="UP000236751"/>
    </source>
</evidence>